<dbReference type="EC" id="2.7.10.2" evidence="1"/>
<dbReference type="InterPro" id="IPR036028">
    <property type="entry name" value="SH3-like_dom_sf"/>
</dbReference>
<feature type="region of interest" description="Disordered" evidence="10">
    <location>
        <begin position="509"/>
        <end position="542"/>
    </location>
</feature>
<comment type="catalytic activity">
    <reaction evidence="8">
        <text>L-threonyl-[protein] + ATP = O-phospho-L-threonyl-[protein] + ADP + H(+)</text>
        <dbReference type="Rhea" id="RHEA:46608"/>
        <dbReference type="Rhea" id="RHEA-COMP:11060"/>
        <dbReference type="Rhea" id="RHEA-COMP:11605"/>
        <dbReference type="ChEBI" id="CHEBI:15378"/>
        <dbReference type="ChEBI" id="CHEBI:30013"/>
        <dbReference type="ChEBI" id="CHEBI:30616"/>
        <dbReference type="ChEBI" id="CHEBI:61977"/>
        <dbReference type="ChEBI" id="CHEBI:456216"/>
        <dbReference type="EC" id="2.7.11.1"/>
    </reaction>
</comment>
<feature type="compositionally biased region" description="Low complexity" evidence="10">
    <location>
        <begin position="704"/>
        <end position="713"/>
    </location>
</feature>
<feature type="compositionally biased region" description="Basic and acidic residues" evidence="10">
    <location>
        <begin position="1087"/>
        <end position="1097"/>
    </location>
</feature>
<sequence>MNMETFQHSASLLVSCSLAGRLEFVSSSRCPFQSYFSFIFFFFSPFLQLKLTSSAKLTEGSSAKEAMRDEPAAANADATLNKLLQAADLTGYESDLRRKLKLRNAADLQYVEEVDLLSIGMSRPEQKRLRKEYTRMFPSGIFGKVKKAFKRSESLDRKNSNSTGSREDDDHHVIPIEKITLCKELGQGEFGSVWQAAWKNGNDVTQVAVKCVGSDKLLATSSSFLQEAAIMTRMRHEHVVRLYGVVLDTKKIMLVSELATCGSLLECLHKPALRDSFPVHVLCDYAEQIAMGMSYLESQRLIHRDLAARNVLVFSPKLVKISDFGLSRSLGVGEDYYRSEFTPNLKLPIAWCAPECINFLKFTSKSDVWAYGVTIWEMFSYGAMPWKGKSGGQILELVDRKKELLPRPEACPEDIYDMLKEAWTHQVTDRPNFSDIVSQFPERRAQSVRAVVDCRDSAADHLHFKKDDLIVVISRSPAQYPDGYYWFGSLRNGKLGLFRPTDTVAHLGSEPPCSNVENGFNGEKSTEKGKKNKKVDKGEERERKKLLISEPVGDVRHTCHVGIDGTAFGLLQLDKKAMCPTSSSPSTSRGSTTTSQASPAPSHTSSSTSSSVQLRENVARHGVSLKETMSLRDVGPLSRDAINLRETVSPPITRAPSQPPSYSQPRPPPRSVSSVNNHHHSLPNGDQFSSLDRTRGSVTPTAPPLTSSAASSLKEPMNGISLSIPNNHMSYMDDEEWVRSPGGVSASTTMTTLSYRKDPIPAPRGPVAAVYARGKDIPTPASRSDVAICEEIEHLNRDLTNYSIGTICDYSEDRPLLDSFNKACSNSTSHTPSSRLRFMTEEEARKMNEKSLREHRKTEDLLKEERQREKKVDVVSPPDEAPIESLYSGQQRQQEGWSSAAQEAYKLLVECGTNLKQASVSPPPMSPASSRFTTLDRPTSTTTDRSSVSPAPPRPVTPPMAVRSETISMRKVSEESMEQVTVEENSPKRVHIIETKLIDGPARGMSPIQDRHVPAFTTPMSNTFRKPPAPAPNGTNSSSDQKPPPCRPPKKFPLIIDERNLAYDNLNGFGAGARVAPPVPPKPKVSFADDSKKEIVN</sequence>
<dbReference type="PROSITE" id="PS50011">
    <property type="entry name" value="PROTEIN_KINASE_DOM"/>
    <property type="match status" value="1"/>
</dbReference>
<dbReference type="AlphaFoldDB" id="A0A2G5UDV1"/>
<dbReference type="GO" id="GO:0009792">
    <property type="term" value="P:embryo development ending in birth or egg hatching"/>
    <property type="evidence" value="ECO:0007669"/>
    <property type="project" value="UniProtKB-ARBA"/>
</dbReference>
<accession>A0A2G5UDV1</accession>
<dbReference type="InterPro" id="IPR000095">
    <property type="entry name" value="CRIB_dom"/>
</dbReference>
<feature type="binding site" evidence="9">
    <location>
        <position position="210"/>
    </location>
    <ligand>
        <name>ATP</name>
        <dbReference type="ChEBI" id="CHEBI:30616"/>
    </ligand>
</feature>
<evidence type="ECO:0000259" key="11">
    <source>
        <dbReference type="PROSITE" id="PS50011"/>
    </source>
</evidence>
<dbReference type="SUPFAM" id="SSF56112">
    <property type="entry name" value="Protein kinase-like (PK-like)"/>
    <property type="match status" value="1"/>
</dbReference>
<dbReference type="InterPro" id="IPR050198">
    <property type="entry name" value="Non-receptor_tyrosine_kinases"/>
</dbReference>
<evidence type="ECO:0000256" key="7">
    <source>
        <dbReference type="ARBA" id="ARBA00023137"/>
    </source>
</evidence>
<keyword evidence="2" id="KW-0728">SH3 domain</keyword>
<comment type="caution">
    <text evidence="13">The sequence shown here is derived from an EMBL/GenBank/DDBJ whole genome shotgun (WGS) entry which is preliminary data.</text>
</comment>
<dbReference type="InterPro" id="IPR001452">
    <property type="entry name" value="SH3_domain"/>
</dbReference>
<evidence type="ECO:0000256" key="1">
    <source>
        <dbReference type="ARBA" id="ARBA00011903"/>
    </source>
</evidence>
<feature type="domain" description="Protein kinase" evidence="11">
    <location>
        <begin position="179"/>
        <end position="443"/>
    </location>
</feature>
<feature type="compositionally biased region" description="Low complexity" evidence="10">
    <location>
        <begin position="927"/>
        <end position="949"/>
    </location>
</feature>
<dbReference type="Gene3D" id="2.30.30.40">
    <property type="entry name" value="SH3 Domains"/>
    <property type="match status" value="1"/>
</dbReference>
<dbReference type="GO" id="GO:0004674">
    <property type="term" value="F:protein serine/threonine kinase activity"/>
    <property type="evidence" value="ECO:0007669"/>
    <property type="project" value="UniProtKB-EC"/>
</dbReference>
<dbReference type="FunFam" id="2.30.30.40:FF:000249">
    <property type="entry name" value="Activated Cdc42 kinase-like"/>
    <property type="match status" value="1"/>
</dbReference>
<feature type="domain" description="CRIB" evidence="12">
    <location>
        <begin position="548"/>
        <end position="562"/>
    </location>
</feature>
<dbReference type="Pfam" id="PF22931">
    <property type="entry name" value="SAM_TNK"/>
    <property type="match status" value="1"/>
</dbReference>
<gene>
    <name evidence="13" type="primary">Cni-ark-1</name>
    <name evidence="13" type="synonym">Cnig_chr_IV.g16257</name>
    <name evidence="13" type="ORF">B9Z55_016257</name>
</gene>
<keyword evidence="6 9" id="KW-0067">ATP-binding</keyword>
<dbReference type="InterPro" id="IPR000719">
    <property type="entry name" value="Prot_kinase_dom"/>
</dbReference>
<feature type="region of interest" description="Disordered" evidence="10">
    <location>
        <begin position="864"/>
        <end position="891"/>
    </location>
</feature>
<dbReference type="SUPFAM" id="SSF50044">
    <property type="entry name" value="SH3-domain"/>
    <property type="match status" value="1"/>
</dbReference>
<evidence type="ECO:0000256" key="6">
    <source>
        <dbReference type="ARBA" id="ARBA00022840"/>
    </source>
</evidence>
<evidence type="ECO:0000313" key="14">
    <source>
        <dbReference type="Proteomes" id="UP000230233"/>
    </source>
</evidence>
<dbReference type="InterPro" id="IPR011009">
    <property type="entry name" value="Kinase-like_dom_sf"/>
</dbReference>
<dbReference type="InterPro" id="IPR017441">
    <property type="entry name" value="Protein_kinase_ATP_BS"/>
</dbReference>
<feature type="region of interest" description="Disordered" evidence="10">
    <location>
        <begin position="1070"/>
        <end position="1097"/>
    </location>
</feature>
<evidence type="ECO:0000256" key="3">
    <source>
        <dbReference type="ARBA" id="ARBA00022679"/>
    </source>
</evidence>
<dbReference type="FunFam" id="1.10.510.10:FF:000521">
    <property type="entry name" value="Tyrosine-protein kinase pr2"/>
    <property type="match status" value="1"/>
</dbReference>
<dbReference type="PROSITE" id="PS50108">
    <property type="entry name" value="CRIB"/>
    <property type="match status" value="1"/>
</dbReference>
<keyword evidence="7" id="KW-0829">Tyrosine-protein kinase</keyword>
<evidence type="ECO:0000256" key="9">
    <source>
        <dbReference type="PROSITE-ProRule" id="PRU10141"/>
    </source>
</evidence>
<feature type="compositionally biased region" description="Basic and acidic residues" evidence="10">
    <location>
        <begin position="524"/>
        <end position="542"/>
    </location>
</feature>
<keyword evidence="5" id="KW-0418">Kinase</keyword>
<dbReference type="PROSITE" id="PS00109">
    <property type="entry name" value="PROTEIN_KINASE_TYR"/>
    <property type="match status" value="1"/>
</dbReference>
<dbReference type="Gene3D" id="1.10.510.10">
    <property type="entry name" value="Transferase(Phosphotransferase) domain 1"/>
    <property type="match status" value="1"/>
</dbReference>
<dbReference type="PRINTS" id="PR00109">
    <property type="entry name" value="TYRKINASE"/>
</dbReference>
<reference evidence="14" key="1">
    <citation type="submission" date="2017-10" db="EMBL/GenBank/DDBJ databases">
        <title>Rapid genome shrinkage in a self-fertile nematode reveals novel sperm competition proteins.</title>
        <authorList>
            <person name="Yin D."/>
            <person name="Schwarz E.M."/>
            <person name="Thomas C.G."/>
            <person name="Felde R.L."/>
            <person name="Korf I.F."/>
            <person name="Cutter A.D."/>
            <person name="Schartner C.M."/>
            <person name="Ralston E.J."/>
            <person name="Meyer B.J."/>
            <person name="Haag E.S."/>
        </authorList>
    </citation>
    <scope>NUCLEOTIDE SEQUENCE [LARGE SCALE GENOMIC DNA]</scope>
    <source>
        <strain evidence="14">JU1422</strain>
    </source>
</reference>
<evidence type="ECO:0000256" key="2">
    <source>
        <dbReference type="ARBA" id="ARBA00022443"/>
    </source>
</evidence>
<dbReference type="Pfam" id="PF07653">
    <property type="entry name" value="SH3_2"/>
    <property type="match status" value="1"/>
</dbReference>
<feature type="compositionally biased region" description="Basic and acidic residues" evidence="10">
    <location>
        <begin position="864"/>
        <end position="873"/>
    </location>
</feature>
<feature type="region of interest" description="Disordered" evidence="10">
    <location>
        <begin position="917"/>
        <end position="960"/>
    </location>
</feature>
<dbReference type="STRING" id="1611254.A0A2G5UDV1"/>
<evidence type="ECO:0000259" key="12">
    <source>
        <dbReference type="PROSITE" id="PS50108"/>
    </source>
</evidence>
<dbReference type="Pfam" id="PF07714">
    <property type="entry name" value="PK_Tyr_Ser-Thr"/>
    <property type="match status" value="1"/>
</dbReference>
<keyword evidence="14" id="KW-1185">Reference proteome</keyword>
<dbReference type="InterPro" id="IPR001245">
    <property type="entry name" value="Ser-Thr/Tyr_kinase_cat_dom"/>
</dbReference>
<organism evidence="13 14">
    <name type="scientific">Caenorhabditis nigoni</name>
    <dbReference type="NCBI Taxonomy" id="1611254"/>
    <lineage>
        <taxon>Eukaryota</taxon>
        <taxon>Metazoa</taxon>
        <taxon>Ecdysozoa</taxon>
        <taxon>Nematoda</taxon>
        <taxon>Chromadorea</taxon>
        <taxon>Rhabditida</taxon>
        <taxon>Rhabditina</taxon>
        <taxon>Rhabditomorpha</taxon>
        <taxon>Rhabditoidea</taxon>
        <taxon>Rhabditidae</taxon>
        <taxon>Peloderinae</taxon>
        <taxon>Caenorhabditis</taxon>
    </lineage>
</organism>
<evidence type="ECO:0000256" key="8">
    <source>
        <dbReference type="ARBA" id="ARBA00047899"/>
    </source>
</evidence>
<evidence type="ECO:0000256" key="10">
    <source>
        <dbReference type="SAM" id="MobiDB-lite"/>
    </source>
</evidence>
<keyword evidence="3" id="KW-0808">Transferase</keyword>
<feature type="region of interest" description="Disordered" evidence="10">
    <location>
        <begin position="578"/>
        <end position="614"/>
    </location>
</feature>
<dbReference type="SMART" id="SM00285">
    <property type="entry name" value="PBD"/>
    <property type="match status" value="1"/>
</dbReference>
<dbReference type="PANTHER" id="PTHR24418">
    <property type="entry name" value="TYROSINE-PROTEIN KINASE"/>
    <property type="match status" value="1"/>
</dbReference>
<evidence type="ECO:0000313" key="13">
    <source>
        <dbReference type="EMBL" id="PIC37727.1"/>
    </source>
</evidence>
<dbReference type="SMART" id="SM00219">
    <property type="entry name" value="TyrKc"/>
    <property type="match status" value="1"/>
</dbReference>
<feature type="region of interest" description="Disordered" evidence="10">
    <location>
        <begin position="1019"/>
        <end position="1053"/>
    </location>
</feature>
<proteinExistence type="predicted"/>
<evidence type="ECO:0000256" key="5">
    <source>
        <dbReference type="ARBA" id="ARBA00022777"/>
    </source>
</evidence>
<dbReference type="GO" id="GO:0004715">
    <property type="term" value="F:non-membrane spanning protein tyrosine kinase activity"/>
    <property type="evidence" value="ECO:0007669"/>
    <property type="project" value="UniProtKB-EC"/>
</dbReference>
<keyword evidence="4 9" id="KW-0547">Nucleotide-binding</keyword>
<evidence type="ECO:0000256" key="4">
    <source>
        <dbReference type="ARBA" id="ARBA00022741"/>
    </source>
</evidence>
<feature type="region of interest" description="Disordered" evidence="10">
    <location>
        <begin position="644"/>
        <end position="716"/>
    </location>
</feature>
<dbReference type="GO" id="GO:0005524">
    <property type="term" value="F:ATP binding"/>
    <property type="evidence" value="ECO:0007669"/>
    <property type="project" value="UniProtKB-UniRule"/>
</dbReference>
<dbReference type="CDD" id="cd00174">
    <property type="entry name" value="SH3"/>
    <property type="match status" value="1"/>
</dbReference>
<dbReference type="Proteomes" id="UP000230233">
    <property type="component" value="Chromosome IV"/>
</dbReference>
<dbReference type="EMBL" id="PDUG01000004">
    <property type="protein sequence ID" value="PIC37727.1"/>
    <property type="molecule type" value="Genomic_DNA"/>
</dbReference>
<dbReference type="InterPro" id="IPR020635">
    <property type="entry name" value="Tyr_kinase_cat_dom"/>
</dbReference>
<dbReference type="InterPro" id="IPR055175">
    <property type="entry name" value="ACK/TNK-like_SAM"/>
</dbReference>
<dbReference type="SMART" id="SM00326">
    <property type="entry name" value="SH3"/>
    <property type="match status" value="1"/>
</dbReference>
<dbReference type="InterPro" id="IPR008266">
    <property type="entry name" value="Tyr_kinase_AS"/>
</dbReference>
<dbReference type="OrthoDB" id="4062651at2759"/>
<name>A0A2G5UDV1_9PELO</name>
<dbReference type="PROSITE" id="PS00107">
    <property type="entry name" value="PROTEIN_KINASE_ATP"/>
    <property type="match status" value="1"/>
</dbReference>
<feature type="compositionally biased region" description="Low complexity" evidence="10">
    <location>
        <begin position="581"/>
        <end position="611"/>
    </location>
</feature>
<protein>
    <recommendedName>
        <fullName evidence="1">non-specific protein-tyrosine kinase</fullName>
        <ecNumber evidence="1">2.7.10.2</ecNumber>
    </recommendedName>
</protein>